<evidence type="ECO:0000256" key="10">
    <source>
        <dbReference type="SAM" id="Phobius"/>
    </source>
</evidence>
<evidence type="ECO:0000313" key="13">
    <source>
        <dbReference type="Proteomes" id="UP000193467"/>
    </source>
</evidence>
<evidence type="ECO:0000256" key="2">
    <source>
        <dbReference type="ARBA" id="ARBA00009739"/>
    </source>
</evidence>
<dbReference type="PROSITE" id="PS50002">
    <property type="entry name" value="SH3"/>
    <property type="match status" value="1"/>
</dbReference>
<evidence type="ECO:0000313" key="12">
    <source>
        <dbReference type="EMBL" id="ORY82420.1"/>
    </source>
</evidence>
<evidence type="ECO:0000256" key="9">
    <source>
        <dbReference type="PROSITE-ProRule" id="PRU00192"/>
    </source>
</evidence>
<dbReference type="PRINTS" id="PR00452">
    <property type="entry name" value="SH3DOMAIN"/>
</dbReference>
<feature type="transmembrane region" description="Helical" evidence="10">
    <location>
        <begin position="111"/>
        <end position="131"/>
    </location>
</feature>
<dbReference type="GO" id="GO:0005886">
    <property type="term" value="C:plasma membrane"/>
    <property type="evidence" value="ECO:0007669"/>
    <property type="project" value="UniProtKB-SubCell"/>
</dbReference>
<evidence type="ECO:0000256" key="4">
    <source>
        <dbReference type="ARBA" id="ARBA00022475"/>
    </source>
</evidence>
<reference evidence="12 13" key="1">
    <citation type="submission" date="2016-07" db="EMBL/GenBank/DDBJ databases">
        <title>Pervasive Adenine N6-methylation of Active Genes in Fungi.</title>
        <authorList>
            <consortium name="DOE Joint Genome Institute"/>
            <person name="Mondo S.J."/>
            <person name="Dannebaum R.O."/>
            <person name="Kuo R.C."/>
            <person name="Labutti K."/>
            <person name="Haridas S."/>
            <person name="Kuo A."/>
            <person name="Salamov A."/>
            <person name="Ahrendt S.R."/>
            <person name="Lipzen A."/>
            <person name="Sullivan W."/>
            <person name="Andreopoulos W.B."/>
            <person name="Clum A."/>
            <person name="Lindquist E."/>
            <person name="Daum C."/>
            <person name="Ramamoorthy G.K."/>
            <person name="Gryganskyi A."/>
            <person name="Culley D."/>
            <person name="Magnuson J.K."/>
            <person name="James T.Y."/>
            <person name="O'Malley M.A."/>
            <person name="Stajich J.E."/>
            <person name="Spatafora J.W."/>
            <person name="Visel A."/>
            <person name="Grigoriev I.V."/>
        </authorList>
    </citation>
    <scope>NUCLEOTIDE SEQUENCE [LARGE SCALE GENOMIC DNA]</scope>
    <source>
        <strain evidence="12 13">62-1032</strain>
    </source>
</reference>
<evidence type="ECO:0000256" key="7">
    <source>
        <dbReference type="ARBA" id="ARBA00023016"/>
    </source>
</evidence>
<evidence type="ECO:0000256" key="5">
    <source>
        <dbReference type="ARBA" id="ARBA00022692"/>
    </source>
</evidence>
<feature type="transmembrane region" description="Helical" evidence="10">
    <location>
        <begin position="53"/>
        <end position="74"/>
    </location>
</feature>
<dbReference type="InterPro" id="IPR036028">
    <property type="entry name" value="SH3-like_dom_sf"/>
</dbReference>
<dbReference type="Pfam" id="PF00018">
    <property type="entry name" value="SH3_1"/>
    <property type="match status" value="1"/>
</dbReference>
<evidence type="ECO:0000256" key="3">
    <source>
        <dbReference type="ARBA" id="ARBA00022443"/>
    </source>
</evidence>
<feature type="transmembrane region" description="Helical" evidence="10">
    <location>
        <begin position="86"/>
        <end position="105"/>
    </location>
</feature>
<comment type="similarity">
    <text evidence="2">Belongs to the SHO1 family.</text>
</comment>
<sequence>MARGNNVRSIFTHPGFLVTMVVAVAGWFAAFIGQCVLEAKYKAQGSSGSAVGVQWFGIFLQLIMIIAVCVTLAGDSVGRNRFQVSIFLAITVVFAVLGVNTGIFSDTTYQLAIGAGWLLLAIVDILWLLYFTSEEDAIAFRIFNTGSRGGFSQGVVNGRGQGNGNRASMAHGGAAVSYSGANSYSGGKGGLGQGPAGMSVGDLSQGHHDDGRTPTIGGTSLIDGQGSAEPEYLMKARALYSYSASPDDPNEISFAKGEILDIVDNSGKWWQARKADGTRGIIPSNYMVLT</sequence>
<dbReference type="OrthoDB" id="5983572at2759"/>
<name>A0A1Y2FEP0_9BASI</name>
<accession>A0A1Y2FEP0</accession>
<organism evidence="12 13">
    <name type="scientific">Leucosporidium creatinivorum</name>
    <dbReference type="NCBI Taxonomy" id="106004"/>
    <lineage>
        <taxon>Eukaryota</taxon>
        <taxon>Fungi</taxon>
        <taxon>Dikarya</taxon>
        <taxon>Basidiomycota</taxon>
        <taxon>Pucciniomycotina</taxon>
        <taxon>Microbotryomycetes</taxon>
        <taxon>Leucosporidiales</taxon>
        <taxon>Leucosporidium</taxon>
    </lineage>
</organism>
<dbReference type="EMBL" id="MCGR01000021">
    <property type="protein sequence ID" value="ORY82420.1"/>
    <property type="molecule type" value="Genomic_DNA"/>
</dbReference>
<dbReference type="CDD" id="cd11855">
    <property type="entry name" value="SH3_Sho1p"/>
    <property type="match status" value="1"/>
</dbReference>
<dbReference type="InterPro" id="IPR035522">
    <property type="entry name" value="Sho1_SH3"/>
</dbReference>
<dbReference type="AlphaFoldDB" id="A0A1Y2FEP0"/>
<keyword evidence="7" id="KW-0346">Stress response</keyword>
<evidence type="ECO:0000256" key="6">
    <source>
        <dbReference type="ARBA" id="ARBA00022989"/>
    </source>
</evidence>
<protein>
    <recommendedName>
        <fullName evidence="11">SH3 domain-containing protein</fullName>
    </recommendedName>
</protein>
<keyword evidence="3 9" id="KW-0728">SH3 domain</keyword>
<gene>
    <name evidence="12" type="ORF">BCR35DRAFT_303843</name>
</gene>
<keyword evidence="13" id="KW-1185">Reference proteome</keyword>
<evidence type="ECO:0000256" key="1">
    <source>
        <dbReference type="ARBA" id="ARBA00004651"/>
    </source>
</evidence>
<keyword evidence="4" id="KW-1003">Cell membrane</keyword>
<comment type="subcellular location">
    <subcellularLocation>
        <location evidence="1">Cell membrane</location>
        <topology evidence="1">Multi-pass membrane protein</topology>
    </subcellularLocation>
</comment>
<dbReference type="SMART" id="SM00326">
    <property type="entry name" value="SH3"/>
    <property type="match status" value="1"/>
</dbReference>
<evidence type="ECO:0000259" key="11">
    <source>
        <dbReference type="PROSITE" id="PS50002"/>
    </source>
</evidence>
<dbReference type="SUPFAM" id="SSF50044">
    <property type="entry name" value="SH3-domain"/>
    <property type="match status" value="1"/>
</dbReference>
<dbReference type="Proteomes" id="UP000193467">
    <property type="component" value="Unassembled WGS sequence"/>
</dbReference>
<keyword evidence="6 10" id="KW-1133">Transmembrane helix</keyword>
<dbReference type="Gene3D" id="2.30.30.40">
    <property type="entry name" value="SH3 Domains"/>
    <property type="match status" value="1"/>
</dbReference>
<proteinExistence type="inferred from homology"/>
<dbReference type="STRING" id="106004.A0A1Y2FEP0"/>
<dbReference type="InterPro" id="IPR001452">
    <property type="entry name" value="SH3_domain"/>
</dbReference>
<keyword evidence="8 10" id="KW-0472">Membrane</keyword>
<comment type="caution">
    <text evidence="12">The sequence shown here is derived from an EMBL/GenBank/DDBJ whole genome shotgun (WGS) entry which is preliminary data.</text>
</comment>
<dbReference type="InParanoid" id="A0A1Y2FEP0"/>
<feature type="domain" description="SH3" evidence="11">
    <location>
        <begin position="231"/>
        <end position="290"/>
    </location>
</feature>
<keyword evidence="5 10" id="KW-0812">Transmembrane</keyword>
<feature type="transmembrane region" description="Helical" evidence="10">
    <location>
        <begin position="12"/>
        <end position="33"/>
    </location>
</feature>
<evidence type="ECO:0000256" key="8">
    <source>
        <dbReference type="ARBA" id="ARBA00023136"/>
    </source>
</evidence>